<evidence type="ECO:0000256" key="9">
    <source>
        <dbReference type="SAM" id="SignalP"/>
    </source>
</evidence>
<accession>A0ABV7K0Q8</accession>
<dbReference type="SUPFAM" id="SSF55545">
    <property type="entry name" value="beta-N-acetylhexosaminidase-like domain"/>
    <property type="match status" value="1"/>
</dbReference>
<dbReference type="Pfam" id="PF03173">
    <property type="entry name" value="CHB_HEX"/>
    <property type="match status" value="1"/>
</dbReference>
<dbReference type="SUPFAM" id="SSF51445">
    <property type="entry name" value="(Trans)glycosidases"/>
    <property type="match status" value="1"/>
</dbReference>
<evidence type="ECO:0000256" key="4">
    <source>
        <dbReference type="ARBA" id="ARBA00022801"/>
    </source>
</evidence>
<comment type="catalytic activity">
    <reaction evidence="1">
        <text>Hydrolysis of terminal non-reducing N-acetyl-D-hexosamine residues in N-acetyl-beta-D-hexosaminides.</text>
        <dbReference type="EC" id="3.2.1.52"/>
    </reaction>
</comment>
<gene>
    <name evidence="11" type="ORF">ACFOEW_14175</name>
</gene>
<dbReference type="SUPFAM" id="SSF49384">
    <property type="entry name" value="Carbohydrate-binding domain"/>
    <property type="match status" value="1"/>
</dbReference>
<dbReference type="InterPro" id="IPR015883">
    <property type="entry name" value="Glyco_hydro_20_cat"/>
</dbReference>
<proteinExistence type="inferred from homology"/>
<dbReference type="PRINTS" id="PR00738">
    <property type="entry name" value="GLHYDRLASE20"/>
</dbReference>
<dbReference type="Gene3D" id="3.20.20.80">
    <property type="entry name" value="Glycosidases"/>
    <property type="match status" value="1"/>
</dbReference>
<comment type="caution">
    <text evidence="11">The sequence shown here is derived from an EMBL/GenBank/DDBJ whole genome shotgun (WGS) entry which is preliminary data.</text>
</comment>
<evidence type="ECO:0000313" key="11">
    <source>
        <dbReference type="EMBL" id="MFC3202960.1"/>
    </source>
</evidence>
<dbReference type="Pfam" id="PF02838">
    <property type="entry name" value="Glyco_hydro_20b"/>
    <property type="match status" value="1"/>
</dbReference>
<feature type="domain" description="Chitobiase/beta-hexosaminidases N-terminal" evidence="10">
    <location>
        <begin position="35"/>
        <end position="196"/>
    </location>
</feature>
<evidence type="ECO:0000256" key="1">
    <source>
        <dbReference type="ARBA" id="ARBA00001231"/>
    </source>
</evidence>
<dbReference type="InterPro" id="IPR025705">
    <property type="entry name" value="Beta_hexosaminidase_sua/sub"/>
</dbReference>
<dbReference type="InterPro" id="IPR004867">
    <property type="entry name" value="CHB_C_dom"/>
</dbReference>
<keyword evidence="9" id="KW-0732">Signal</keyword>
<sequence>MMIDTLIKYCLVWTVASLSASAVAVTQHELNQLGRTLDVQYQVLDNIEQTACESEQISGHCFSAQIRLQTEDVALIKGTVIHFSHITPIAAAQSNAVSISHINGDHHEMRITRTIPANTTETIRIAAPAWHAARSDIMPNYYLVADALAPVTIDSTVQQTEPGSGLPVNSHAGSWTKPNQYRRNADDVLPLQTSEAQFAALPEQWPVVTANRVVPKVRQRQDSLQKRHLTGIKLSSDAAHLAPWLPLVEQLGLPVGEQQETISIVIAGQQFSGPEHYALRIEEQAITLTAASDKAAGYGLLTLAQLRDPQTGQVPLTTITDAPRFAFRGVHFDIARSFTGYDSITMLLEQMAVLKLNKLHLHVSDDEGWRLEIPGLPELTEVGAYRCHDESEQRCLMPQLGSGPHRDAGVNGYLSVQQYKNLLQLANQWGIEVIPSLDMPGHSRAAIKAMEARYNRLMAENKPEQAEMYLLTEFSDKSVYSSIQHYSDNTLNPCLPSTFRFIDKLLAELKVMHQQAGVPLTTYHIGADETAGAWTQSAACKSSGIAPHDIAKTFIREIIKLGNSKGLVMAGWSDGMMEALPGLPESNVYVNIWQTLPAGASKTVSQLAASNTPAVLSLPDVLYFDFPYQNDPLEPGYYWGAKSVSLKRVFGFMPQYLGQHAELWTDRMGQPYDDEPTQNATPVLGMQAQLWTEITRDQRSVEYMLFPRLLAFAERAWHQAEWEGKVSQAEFLPALNRDFSEFTQVVAKRHYPRLVEADINVRIPPPGYQIDAQHQLELRAAMPNLKLEYSADAMTWHTYTGAVSADNIHFVRARLINSPHTSRIIAVEP</sequence>
<evidence type="ECO:0000313" key="12">
    <source>
        <dbReference type="Proteomes" id="UP001595477"/>
    </source>
</evidence>
<feature type="region of interest" description="Disordered" evidence="8">
    <location>
        <begin position="159"/>
        <end position="178"/>
    </location>
</feature>
<dbReference type="PANTHER" id="PTHR22600:SF57">
    <property type="entry name" value="BETA-N-ACETYLHEXOSAMINIDASE"/>
    <property type="match status" value="1"/>
</dbReference>
<evidence type="ECO:0000256" key="2">
    <source>
        <dbReference type="ARBA" id="ARBA00006285"/>
    </source>
</evidence>
<protein>
    <recommendedName>
        <fullName evidence="3">beta-N-acetylhexosaminidase</fullName>
        <ecNumber evidence="3">3.2.1.52</ecNumber>
    </recommendedName>
    <alternativeName>
        <fullName evidence="6">Beta-N-acetylhexosaminidase</fullName>
    </alternativeName>
    <alternativeName>
        <fullName evidence="7">N-acetyl-beta-glucosaminidase</fullName>
    </alternativeName>
</protein>
<keyword evidence="5" id="KW-0326">Glycosidase</keyword>
<dbReference type="Gene3D" id="2.60.40.10">
    <property type="entry name" value="Immunoglobulins"/>
    <property type="match status" value="1"/>
</dbReference>
<dbReference type="Pfam" id="PF00728">
    <property type="entry name" value="Glyco_hydro_20"/>
    <property type="match status" value="1"/>
</dbReference>
<evidence type="ECO:0000256" key="8">
    <source>
        <dbReference type="SAM" id="MobiDB-lite"/>
    </source>
</evidence>
<evidence type="ECO:0000256" key="7">
    <source>
        <dbReference type="ARBA" id="ARBA00033000"/>
    </source>
</evidence>
<evidence type="ECO:0000256" key="6">
    <source>
        <dbReference type="ARBA" id="ARBA00030512"/>
    </source>
</evidence>
<dbReference type="Gene3D" id="3.30.379.10">
    <property type="entry name" value="Chitobiase/beta-hexosaminidase domain 2-like"/>
    <property type="match status" value="1"/>
</dbReference>
<dbReference type="RefSeq" id="WP_123324603.1">
    <property type="nucleotide sequence ID" value="NZ_JBHRSX010000033.1"/>
</dbReference>
<dbReference type="InterPro" id="IPR004866">
    <property type="entry name" value="CHB/HEX_N_dom"/>
</dbReference>
<dbReference type="SMART" id="SM01081">
    <property type="entry name" value="CHB_HEX"/>
    <property type="match status" value="1"/>
</dbReference>
<dbReference type="InterPro" id="IPR017853">
    <property type="entry name" value="GH"/>
</dbReference>
<dbReference type="InterPro" id="IPR029018">
    <property type="entry name" value="Hex-like_dom2"/>
</dbReference>
<dbReference type="EMBL" id="JBHRSX010000033">
    <property type="protein sequence ID" value="MFC3202960.1"/>
    <property type="molecule type" value="Genomic_DNA"/>
</dbReference>
<dbReference type="Pfam" id="PF03174">
    <property type="entry name" value="CHB_HEX_C"/>
    <property type="match status" value="1"/>
</dbReference>
<evidence type="ECO:0000256" key="5">
    <source>
        <dbReference type="ARBA" id="ARBA00023295"/>
    </source>
</evidence>
<comment type="similarity">
    <text evidence="2">Belongs to the glycosyl hydrolase 20 family.</text>
</comment>
<dbReference type="InterPro" id="IPR015882">
    <property type="entry name" value="HEX_bac_N"/>
</dbReference>
<feature type="signal peptide" evidence="9">
    <location>
        <begin position="1"/>
        <end position="24"/>
    </location>
</feature>
<dbReference type="InterPro" id="IPR014756">
    <property type="entry name" value="Ig_E-set"/>
</dbReference>
<feature type="chain" id="PRO_5046241124" description="beta-N-acetylhexosaminidase" evidence="9">
    <location>
        <begin position="25"/>
        <end position="829"/>
    </location>
</feature>
<name>A0ABV7K0Q8_9ALTE</name>
<keyword evidence="4" id="KW-0378">Hydrolase</keyword>
<dbReference type="InterPro" id="IPR008965">
    <property type="entry name" value="CBM2/CBM3_carb-bd_dom_sf"/>
</dbReference>
<reference evidence="12" key="1">
    <citation type="journal article" date="2019" name="Int. J. Syst. Evol. Microbiol.">
        <title>The Global Catalogue of Microorganisms (GCM) 10K type strain sequencing project: providing services to taxonomists for standard genome sequencing and annotation.</title>
        <authorList>
            <consortium name="The Broad Institute Genomics Platform"/>
            <consortium name="The Broad Institute Genome Sequencing Center for Infectious Disease"/>
            <person name="Wu L."/>
            <person name="Ma J."/>
        </authorList>
    </citation>
    <scope>NUCLEOTIDE SEQUENCE [LARGE SCALE GENOMIC DNA]</scope>
    <source>
        <strain evidence="12">KCTC 52449</strain>
    </source>
</reference>
<dbReference type="Proteomes" id="UP001595477">
    <property type="component" value="Unassembled WGS sequence"/>
</dbReference>
<dbReference type="Gene3D" id="2.60.40.290">
    <property type="match status" value="1"/>
</dbReference>
<evidence type="ECO:0000259" key="10">
    <source>
        <dbReference type="SMART" id="SM01081"/>
    </source>
</evidence>
<dbReference type="SUPFAM" id="SSF81296">
    <property type="entry name" value="E set domains"/>
    <property type="match status" value="1"/>
</dbReference>
<keyword evidence="12" id="KW-1185">Reference proteome</keyword>
<organism evidence="11 12">
    <name type="scientific">Alteromonas oceani</name>
    <dbReference type="NCBI Taxonomy" id="2071609"/>
    <lineage>
        <taxon>Bacteria</taxon>
        <taxon>Pseudomonadati</taxon>
        <taxon>Pseudomonadota</taxon>
        <taxon>Gammaproteobacteria</taxon>
        <taxon>Alteromonadales</taxon>
        <taxon>Alteromonadaceae</taxon>
        <taxon>Alteromonas/Salinimonas group</taxon>
        <taxon>Alteromonas</taxon>
    </lineage>
</organism>
<dbReference type="InterPro" id="IPR012291">
    <property type="entry name" value="CBM2_carb-bd_dom_sf"/>
</dbReference>
<dbReference type="InterPro" id="IPR013783">
    <property type="entry name" value="Ig-like_fold"/>
</dbReference>
<dbReference type="EC" id="3.2.1.52" evidence="3"/>
<evidence type="ECO:0000256" key="3">
    <source>
        <dbReference type="ARBA" id="ARBA00012663"/>
    </source>
</evidence>
<dbReference type="PANTHER" id="PTHR22600">
    <property type="entry name" value="BETA-HEXOSAMINIDASE"/>
    <property type="match status" value="1"/>
</dbReference>